<dbReference type="AlphaFoldDB" id="A0A845L776"/>
<evidence type="ECO:0000313" key="2">
    <source>
        <dbReference type="Proteomes" id="UP000471031"/>
    </source>
</evidence>
<protein>
    <recommendedName>
        <fullName evidence="3">FeS cluster biogenesis domain-containing protein</fullName>
    </recommendedName>
</protein>
<accession>A0A845L776</accession>
<dbReference type="RefSeq" id="WP_161261108.1">
    <property type="nucleotide sequence ID" value="NZ_JAFBDC010000003.1"/>
</dbReference>
<dbReference type="OrthoDB" id="2082386at2"/>
<organism evidence="1 2">
    <name type="scientific">Heliomicrobium gestii</name>
    <name type="common">Heliobacterium gestii</name>
    <dbReference type="NCBI Taxonomy" id="2699"/>
    <lineage>
        <taxon>Bacteria</taxon>
        <taxon>Bacillati</taxon>
        <taxon>Bacillota</taxon>
        <taxon>Clostridia</taxon>
        <taxon>Eubacteriales</taxon>
        <taxon>Heliobacteriaceae</taxon>
        <taxon>Heliomicrobium</taxon>
    </lineage>
</organism>
<reference evidence="1 2" key="1">
    <citation type="submission" date="2020-01" db="EMBL/GenBank/DDBJ databases">
        <title>Whole genome sequence of Heliobacterium gestii DSM 11169.</title>
        <authorList>
            <person name="Kyndt J.A."/>
            <person name="Meyer T.E."/>
        </authorList>
    </citation>
    <scope>NUCLEOTIDE SEQUENCE [LARGE SCALE GENOMIC DNA]</scope>
    <source>
        <strain evidence="1 2">DSM 11169</strain>
    </source>
</reference>
<gene>
    <name evidence="1" type="ORF">GTO89_05740</name>
</gene>
<proteinExistence type="predicted"/>
<dbReference type="EMBL" id="WXEX01000004">
    <property type="protein sequence ID" value="MZP42537.1"/>
    <property type="molecule type" value="Genomic_DNA"/>
</dbReference>
<comment type="caution">
    <text evidence="1">The sequence shown here is derived from an EMBL/GenBank/DDBJ whole genome shotgun (WGS) entry which is preliminary data.</text>
</comment>
<name>A0A845L776_HELGE</name>
<keyword evidence="2" id="KW-1185">Reference proteome</keyword>
<evidence type="ECO:0000313" key="1">
    <source>
        <dbReference type="EMBL" id="MZP42537.1"/>
    </source>
</evidence>
<sequence>MQWVIDEDIREMLAEQGEVFTVELTRICTSGGCSCMDTYYPVLRAGLPDQPEYYLTGQASGYTIHYPRVLQLIDANQPAQVKKAGRWSYGEFDVENVRVL</sequence>
<dbReference type="Proteomes" id="UP000471031">
    <property type="component" value="Unassembled WGS sequence"/>
</dbReference>
<evidence type="ECO:0008006" key="3">
    <source>
        <dbReference type="Google" id="ProtNLM"/>
    </source>
</evidence>